<evidence type="ECO:0000313" key="8">
    <source>
        <dbReference type="Proteomes" id="UP001303046"/>
    </source>
</evidence>
<evidence type="ECO:0000256" key="3">
    <source>
        <dbReference type="ARBA" id="ARBA00022989"/>
    </source>
</evidence>
<accession>A0ABR1D3S1</accession>
<keyword evidence="4 6" id="KW-0472">Membrane</keyword>
<feature type="transmembrane region" description="Helical" evidence="6">
    <location>
        <begin position="129"/>
        <end position="155"/>
    </location>
</feature>
<comment type="subcellular location">
    <subcellularLocation>
        <location evidence="1">Endomembrane system</location>
        <topology evidence="1">Multi-pass membrane protein</topology>
    </subcellularLocation>
</comment>
<evidence type="ECO:0000256" key="6">
    <source>
        <dbReference type="SAM" id="Phobius"/>
    </source>
</evidence>
<feature type="transmembrane region" description="Helical" evidence="6">
    <location>
        <begin position="244"/>
        <end position="262"/>
    </location>
</feature>
<keyword evidence="3 6" id="KW-1133">Transmembrane helix</keyword>
<evidence type="ECO:0000256" key="5">
    <source>
        <dbReference type="SAM" id="MobiDB-lite"/>
    </source>
</evidence>
<comment type="caution">
    <text evidence="7">The sequence shown here is derived from an EMBL/GenBank/DDBJ whole genome shotgun (WGS) entry which is preliminary data.</text>
</comment>
<name>A0ABR1D3S1_NECAM</name>
<dbReference type="PANTHER" id="PTHR12479">
    <property type="entry name" value="LYSOSOMAL-ASSOCIATED TRANSMEMBRANE PROTEIN"/>
    <property type="match status" value="1"/>
</dbReference>
<sequence>MLETARWVKWLNRGGTIANCSEEQGSHLDSNYAPPRRLRRCTVLRVLLTPLPYYRSLCNSSLCADTDASSSSRKAHPTPKLETPSVSSRRPIRDWSLKRSALARRRLEERGVAVFKHRRRTYLTCFGAVHVKVVACFTGFNVLVGVCCALFYCVITSQEQRRPNLKLWLIPLAPVVICLLFLFVGIIQRKPKLLYPFIVLQIFSGFGTAVSMAMIIISVPCNTKHILRLIVDVNLEEAEYKRSAMTIFSVLSLTLFVQIWYLRTVCNCFRYFTDLQKFEERTANV</sequence>
<keyword evidence="8" id="KW-1185">Reference proteome</keyword>
<feature type="transmembrane region" description="Helical" evidence="6">
    <location>
        <begin position="167"/>
        <end position="187"/>
    </location>
</feature>
<feature type="region of interest" description="Disordered" evidence="5">
    <location>
        <begin position="68"/>
        <end position="87"/>
    </location>
</feature>
<feature type="transmembrane region" description="Helical" evidence="6">
    <location>
        <begin position="193"/>
        <end position="219"/>
    </location>
</feature>
<keyword evidence="2 6" id="KW-0812">Transmembrane</keyword>
<protein>
    <submittedName>
        <fullName evidence="7">Uncharacterized protein</fullName>
    </submittedName>
</protein>
<dbReference type="InterPro" id="IPR051115">
    <property type="entry name" value="LAPTM_transporter"/>
</dbReference>
<organism evidence="7 8">
    <name type="scientific">Necator americanus</name>
    <name type="common">Human hookworm</name>
    <dbReference type="NCBI Taxonomy" id="51031"/>
    <lineage>
        <taxon>Eukaryota</taxon>
        <taxon>Metazoa</taxon>
        <taxon>Ecdysozoa</taxon>
        <taxon>Nematoda</taxon>
        <taxon>Chromadorea</taxon>
        <taxon>Rhabditida</taxon>
        <taxon>Rhabditina</taxon>
        <taxon>Rhabditomorpha</taxon>
        <taxon>Strongyloidea</taxon>
        <taxon>Ancylostomatidae</taxon>
        <taxon>Bunostominae</taxon>
        <taxon>Necator</taxon>
    </lineage>
</organism>
<evidence type="ECO:0000256" key="1">
    <source>
        <dbReference type="ARBA" id="ARBA00004127"/>
    </source>
</evidence>
<gene>
    <name evidence="7" type="primary">Necator_chrIII.g12494</name>
    <name evidence="7" type="ORF">RB195_011728</name>
</gene>
<evidence type="ECO:0000256" key="4">
    <source>
        <dbReference type="ARBA" id="ARBA00023136"/>
    </source>
</evidence>
<evidence type="ECO:0000256" key="2">
    <source>
        <dbReference type="ARBA" id="ARBA00022692"/>
    </source>
</evidence>
<reference evidence="7 8" key="1">
    <citation type="submission" date="2023-08" db="EMBL/GenBank/DDBJ databases">
        <title>A Necator americanus chromosomal reference genome.</title>
        <authorList>
            <person name="Ilik V."/>
            <person name="Petrzelkova K.J."/>
            <person name="Pardy F."/>
            <person name="Fuh T."/>
            <person name="Niatou-Singa F.S."/>
            <person name="Gouil Q."/>
            <person name="Baker L."/>
            <person name="Ritchie M.E."/>
            <person name="Jex A.R."/>
            <person name="Gazzola D."/>
            <person name="Li H."/>
            <person name="Toshio Fujiwara R."/>
            <person name="Zhan B."/>
            <person name="Aroian R.V."/>
            <person name="Pafco B."/>
            <person name="Schwarz E.M."/>
        </authorList>
    </citation>
    <scope>NUCLEOTIDE SEQUENCE [LARGE SCALE GENOMIC DNA]</scope>
    <source>
        <strain evidence="7 8">Aroian</strain>
        <tissue evidence="7">Whole animal</tissue>
    </source>
</reference>
<evidence type="ECO:0000313" key="7">
    <source>
        <dbReference type="EMBL" id="KAK6745183.1"/>
    </source>
</evidence>
<dbReference type="PANTHER" id="PTHR12479:SF11">
    <property type="entry name" value="PROTEIN CBG14497"/>
    <property type="match status" value="1"/>
</dbReference>
<dbReference type="EMBL" id="JAVFWL010000003">
    <property type="protein sequence ID" value="KAK6745183.1"/>
    <property type="molecule type" value="Genomic_DNA"/>
</dbReference>
<dbReference type="Proteomes" id="UP001303046">
    <property type="component" value="Unassembled WGS sequence"/>
</dbReference>
<proteinExistence type="predicted"/>